<reference evidence="1" key="1">
    <citation type="submission" date="2022-07" db="EMBL/GenBank/DDBJ databases">
        <title>Complete genome sequence of Salinispirillum sp. LH10-3-1 capable of multiple carbohydrate inversion isolated from a soda lake.</title>
        <authorList>
            <person name="Liu J."/>
            <person name="Zhai Y."/>
            <person name="Zhang H."/>
            <person name="Yang H."/>
            <person name="Qu J."/>
            <person name="Li J."/>
        </authorList>
    </citation>
    <scope>NUCLEOTIDE SEQUENCE</scope>
    <source>
        <strain evidence="1">LH 10-3-1</strain>
    </source>
</reference>
<accession>A0AB38YHW6</accession>
<dbReference type="RefSeq" id="WP_304995950.1">
    <property type="nucleotide sequence ID" value="NZ_CP101717.1"/>
</dbReference>
<protein>
    <submittedName>
        <fullName evidence="1">Uncharacterized protein</fullName>
    </submittedName>
</protein>
<proteinExistence type="predicted"/>
<evidence type="ECO:0000313" key="1">
    <source>
        <dbReference type="EMBL" id="WLD58664.1"/>
    </source>
</evidence>
<organism evidence="1">
    <name type="scientific">Salinispirillum sp. LH 10-3-1</name>
    <dbReference type="NCBI Taxonomy" id="2952525"/>
    <lineage>
        <taxon>Bacteria</taxon>
        <taxon>Pseudomonadati</taxon>
        <taxon>Pseudomonadota</taxon>
        <taxon>Gammaproteobacteria</taxon>
        <taxon>Oceanospirillales</taxon>
        <taxon>Saccharospirillaceae</taxon>
        <taxon>Salinispirillum</taxon>
    </lineage>
</organism>
<name>A0AB38YHW6_9GAMM</name>
<sequence>MPWYKDIVPEIGLRLPYVPKEHEIQGKDWYRLGYPQGLFTDYMTKGAEGFYCRRSVYTRSGTADWNEDEQVVTVRAENTGFNVVYGCPFRLVDGRNVVFFIRTRFGISGQELASNPNAIDEQLDRLDRWLEPTWQSLIIMPGAYQFDPPEGAQQSMFCEIHGYCW</sequence>
<gene>
    <name evidence="1" type="ORF">NFC81_02435</name>
</gene>
<dbReference type="EMBL" id="CP101717">
    <property type="protein sequence ID" value="WLD58664.1"/>
    <property type="molecule type" value="Genomic_DNA"/>
</dbReference>
<dbReference type="AlphaFoldDB" id="A0AB38YHW6"/>